<keyword evidence="2" id="KW-1185">Reference proteome</keyword>
<dbReference type="PROSITE" id="PS51257">
    <property type="entry name" value="PROKAR_LIPOPROTEIN"/>
    <property type="match status" value="1"/>
</dbReference>
<comment type="caution">
    <text evidence="1">The sequence shown here is derived from an EMBL/GenBank/DDBJ whole genome shotgun (WGS) entry which is preliminary data.</text>
</comment>
<proteinExistence type="predicted"/>
<reference evidence="1" key="1">
    <citation type="submission" date="2022-03" db="EMBL/GenBank/DDBJ databases">
        <title>Draft Genome Sequence of Firmicute Strain S0AB, a Heterotrophic Iron/Sulfur-Oxidizing Extreme Acidophile.</title>
        <authorList>
            <person name="Vergara E."/>
            <person name="Pakostova E."/>
            <person name="Johnson D.B."/>
            <person name="Holmes D.S."/>
        </authorList>
    </citation>
    <scope>NUCLEOTIDE SEQUENCE</scope>
    <source>
        <strain evidence="1">S0AB</strain>
    </source>
</reference>
<dbReference type="Proteomes" id="UP001139263">
    <property type="component" value="Unassembled WGS sequence"/>
</dbReference>
<gene>
    <name evidence="1" type="ORF">MM817_03100</name>
</gene>
<sequence length="69" mass="7846">MKISTHYYELKLRTVHSIILATYLLVQSCHSVSIVLREAVYMGFTGVHHALCNLAPARIHSIWHGYVVP</sequence>
<organism evidence="1 2">
    <name type="scientific">Sulfoacidibacillus ferrooxidans</name>
    <dbReference type="NCBI Taxonomy" id="2005001"/>
    <lineage>
        <taxon>Bacteria</taxon>
        <taxon>Bacillati</taxon>
        <taxon>Bacillota</taxon>
        <taxon>Bacilli</taxon>
        <taxon>Bacillales</taxon>
        <taxon>Alicyclobacillaceae</taxon>
        <taxon>Sulfoacidibacillus</taxon>
    </lineage>
</organism>
<protein>
    <submittedName>
        <fullName evidence="1">Uncharacterized protein</fullName>
    </submittedName>
</protein>
<name>A0A9X1VB57_9BACL</name>
<dbReference type="EMBL" id="JALBUF010000026">
    <property type="protein sequence ID" value="MCI0184803.1"/>
    <property type="molecule type" value="Genomic_DNA"/>
</dbReference>
<evidence type="ECO:0000313" key="2">
    <source>
        <dbReference type="Proteomes" id="UP001139263"/>
    </source>
</evidence>
<evidence type="ECO:0000313" key="1">
    <source>
        <dbReference type="EMBL" id="MCI0184803.1"/>
    </source>
</evidence>
<accession>A0A9X1VB57</accession>
<dbReference type="AlphaFoldDB" id="A0A9X1VB57"/>